<dbReference type="Proteomes" id="UP000177208">
    <property type="component" value="Unassembled WGS sequence"/>
</dbReference>
<protein>
    <recommendedName>
        <fullName evidence="3">Glutamine amidotransferase type-2 domain-containing protein</fullName>
    </recommendedName>
</protein>
<dbReference type="Gene3D" id="3.60.20.10">
    <property type="entry name" value="Glutamine Phosphoribosylpyrophosphate, subunit 1, domain 1"/>
    <property type="match status" value="1"/>
</dbReference>
<organism evidence="1 2">
    <name type="scientific">Candidatus Roizmanbacteria bacterium RIFCSPHIGHO2_01_FULL_39_12c</name>
    <dbReference type="NCBI Taxonomy" id="1802031"/>
    <lineage>
        <taxon>Bacteria</taxon>
        <taxon>Candidatus Roizmaniibacteriota</taxon>
    </lineage>
</organism>
<dbReference type="SUPFAM" id="SSF56235">
    <property type="entry name" value="N-terminal nucleophile aminohydrolases (Ntn hydrolases)"/>
    <property type="match status" value="1"/>
</dbReference>
<dbReference type="AlphaFoldDB" id="A0A1F7GE23"/>
<evidence type="ECO:0000313" key="1">
    <source>
        <dbReference type="EMBL" id="OGK17116.1"/>
    </source>
</evidence>
<dbReference type="EMBL" id="MFZG01000011">
    <property type="protein sequence ID" value="OGK17116.1"/>
    <property type="molecule type" value="Genomic_DNA"/>
</dbReference>
<name>A0A1F7GE23_9BACT</name>
<dbReference type="InterPro" id="IPR029055">
    <property type="entry name" value="Ntn_hydrolases_N"/>
</dbReference>
<evidence type="ECO:0000313" key="2">
    <source>
        <dbReference type="Proteomes" id="UP000177208"/>
    </source>
</evidence>
<evidence type="ECO:0008006" key="3">
    <source>
        <dbReference type="Google" id="ProtNLM"/>
    </source>
</evidence>
<proteinExistence type="predicted"/>
<comment type="caution">
    <text evidence="1">The sequence shown here is derived from an EMBL/GenBank/DDBJ whole genome shotgun (WGS) entry which is preliminary data.</text>
</comment>
<sequence length="215" mass="25360">MCRFLLAKSKKLIKPYQLLHSFSLMAKNSKAFDGDWQGDGWGITWLEAKSWKLYKSLFPIWEEFGKFNNFPKTNLFAIHARSASFSRHKNNIDYNQPFVNGSRIFMFNGFLKGVRFPYQIPGDIGAQKIWYLLQKQLETVNPVIALNNIKQLLKKNTKEIQALNIGLADINNIYTLNYYTKYPDYYKLHYFQNSTLELICSESFWSRFNIHRSPE</sequence>
<gene>
    <name evidence="1" type="ORF">A2774_04855</name>
</gene>
<reference evidence="1 2" key="1">
    <citation type="journal article" date="2016" name="Nat. Commun.">
        <title>Thousands of microbial genomes shed light on interconnected biogeochemical processes in an aquifer system.</title>
        <authorList>
            <person name="Anantharaman K."/>
            <person name="Brown C.T."/>
            <person name="Hug L.A."/>
            <person name="Sharon I."/>
            <person name="Castelle C.J."/>
            <person name="Probst A.J."/>
            <person name="Thomas B.C."/>
            <person name="Singh A."/>
            <person name="Wilkins M.J."/>
            <person name="Karaoz U."/>
            <person name="Brodie E.L."/>
            <person name="Williams K.H."/>
            <person name="Hubbard S.S."/>
            <person name="Banfield J.F."/>
        </authorList>
    </citation>
    <scope>NUCLEOTIDE SEQUENCE [LARGE SCALE GENOMIC DNA]</scope>
</reference>
<accession>A0A1F7GE23</accession>